<dbReference type="AlphaFoldDB" id="W4LQJ5"/>
<dbReference type="InterPro" id="IPR041916">
    <property type="entry name" value="Anti_sigma_zinc_sf"/>
</dbReference>
<dbReference type="Gene3D" id="2.60.120.10">
    <property type="entry name" value="Jelly Rolls"/>
    <property type="match status" value="1"/>
</dbReference>
<dbReference type="HOGENOM" id="CLU_117524_0_0_7"/>
<dbReference type="InterPro" id="IPR025979">
    <property type="entry name" value="ChrR-like_cupin_dom"/>
</dbReference>
<evidence type="ECO:0000313" key="3">
    <source>
        <dbReference type="Proteomes" id="UP000019140"/>
    </source>
</evidence>
<gene>
    <name evidence="2" type="ORF">ETSY2_39450</name>
</gene>
<keyword evidence="3" id="KW-1185">Reference proteome</keyword>
<organism evidence="2 3">
    <name type="scientific">Candidatus Entotheonella gemina</name>
    <dbReference type="NCBI Taxonomy" id="1429439"/>
    <lineage>
        <taxon>Bacteria</taxon>
        <taxon>Pseudomonadati</taxon>
        <taxon>Nitrospinota/Tectimicrobiota group</taxon>
        <taxon>Candidatus Tectimicrobiota</taxon>
        <taxon>Candidatus Entotheonellia</taxon>
        <taxon>Candidatus Entotheonellales</taxon>
        <taxon>Candidatus Entotheonellaceae</taxon>
        <taxon>Candidatus Entotheonella</taxon>
    </lineage>
</organism>
<dbReference type="Gene3D" id="1.10.10.1320">
    <property type="entry name" value="Anti-sigma factor, zinc-finger domain"/>
    <property type="match status" value="1"/>
</dbReference>
<comment type="caution">
    <text evidence="2">The sequence shown here is derived from an EMBL/GenBank/DDBJ whole genome shotgun (WGS) entry which is preliminary data.</text>
</comment>
<sequence>MASPPQPEEPQDTMALYALGALDAEESKSITERLQAGDEASAGELQQAENLIALMGHLAPAVSPPASLKDRLMVRIQNELPPPPSPSAIRAGLDLESLDWVPSDWPGVNVHWLRQDEATGSGAVYFHIQPGYSAPSHRHIGAEDCLVMQGGFRDRRGEYHPGDLVYYEPGSVHEDFQALDGEPCVLFVVYQQGGIEVI</sequence>
<dbReference type="InterPro" id="IPR014710">
    <property type="entry name" value="RmlC-like_jellyroll"/>
</dbReference>
<reference evidence="2 3" key="1">
    <citation type="journal article" date="2014" name="Nature">
        <title>An environmental bacterial taxon with a large and distinct metabolic repertoire.</title>
        <authorList>
            <person name="Wilson M.C."/>
            <person name="Mori T."/>
            <person name="Ruckert C."/>
            <person name="Uria A.R."/>
            <person name="Helf M.J."/>
            <person name="Takada K."/>
            <person name="Gernert C."/>
            <person name="Steffens U.A."/>
            <person name="Heycke N."/>
            <person name="Schmitt S."/>
            <person name="Rinke C."/>
            <person name="Helfrich E.J."/>
            <person name="Brachmann A.O."/>
            <person name="Gurgui C."/>
            <person name="Wakimoto T."/>
            <person name="Kracht M."/>
            <person name="Crusemann M."/>
            <person name="Hentschel U."/>
            <person name="Abe I."/>
            <person name="Matsunaga S."/>
            <person name="Kalinowski J."/>
            <person name="Takeyama H."/>
            <person name="Piel J."/>
        </authorList>
    </citation>
    <scope>NUCLEOTIDE SEQUENCE [LARGE SCALE GENOMIC DNA]</scope>
    <source>
        <strain evidence="3">TSY2</strain>
    </source>
</reference>
<dbReference type="Pfam" id="PF12973">
    <property type="entry name" value="Cupin_7"/>
    <property type="match status" value="1"/>
</dbReference>
<dbReference type="EMBL" id="AZHX01001750">
    <property type="protein sequence ID" value="ETX00248.1"/>
    <property type="molecule type" value="Genomic_DNA"/>
</dbReference>
<evidence type="ECO:0000313" key="2">
    <source>
        <dbReference type="EMBL" id="ETX00248.1"/>
    </source>
</evidence>
<dbReference type="SUPFAM" id="SSF51182">
    <property type="entry name" value="RmlC-like cupins"/>
    <property type="match status" value="1"/>
</dbReference>
<proteinExistence type="predicted"/>
<dbReference type="Proteomes" id="UP000019140">
    <property type="component" value="Unassembled WGS sequence"/>
</dbReference>
<accession>W4LQJ5</accession>
<name>W4LQJ5_9BACT</name>
<dbReference type="InterPro" id="IPR011051">
    <property type="entry name" value="RmlC_Cupin_sf"/>
</dbReference>
<protein>
    <recommendedName>
        <fullName evidence="1">ChrR-like cupin domain-containing protein</fullName>
    </recommendedName>
</protein>
<evidence type="ECO:0000259" key="1">
    <source>
        <dbReference type="Pfam" id="PF12973"/>
    </source>
</evidence>
<feature type="domain" description="ChrR-like cupin" evidence="1">
    <location>
        <begin position="93"/>
        <end position="191"/>
    </location>
</feature>